<dbReference type="EMBL" id="AEQN01000007">
    <property type="protein sequence ID" value="EFV02553.1"/>
    <property type="molecule type" value="Genomic_DNA"/>
</dbReference>
<evidence type="ECO:0000256" key="1">
    <source>
        <dbReference type="ARBA" id="ARBA00022694"/>
    </source>
</evidence>
<comment type="subcellular location">
    <subcellularLocation>
        <location evidence="2">Cytoplasm</location>
    </subcellularLocation>
</comment>
<evidence type="ECO:0000313" key="3">
    <source>
        <dbReference type="EMBL" id="EFV02553.1"/>
    </source>
</evidence>
<dbReference type="Proteomes" id="UP000004754">
    <property type="component" value="Unassembled WGS sequence"/>
</dbReference>
<dbReference type="STRING" id="887929.HMP0721_0461"/>
<gene>
    <name evidence="2" type="primary">tmcAL</name>
    <name evidence="3" type="ORF">HMP0721_0461</name>
</gene>
<feature type="binding site" evidence="2">
    <location>
        <position position="208"/>
    </location>
    <ligand>
        <name>ATP</name>
        <dbReference type="ChEBI" id="CHEBI:30616"/>
    </ligand>
</feature>
<evidence type="ECO:0000313" key="4">
    <source>
        <dbReference type="Proteomes" id="UP000004754"/>
    </source>
</evidence>
<dbReference type="OrthoDB" id="9769796at2"/>
<name>E6MEM8_9FIRM</name>
<dbReference type="eggNOG" id="COG1323">
    <property type="taxonomic scope" value="Bacteria"/>
</dbReference>
<comment type="similarity">
    <text evidence="2">Belongs to the TmcAL family.</text>
</comment>
<dbReference type="InterPro" id="IPR008513">
    <property type="entry name" value="tRNA(Met)_cyd_acetate_ligase"/>
</dbReference>
<comment type="caution">
    <text evidence="2">Lacks conserved residue(s) required for the propagation of feature annotation.</text>
</comment>
<dbReference type="PANTHER" id="PTHR37825">
    <property type="entry name" value="TRNA(MET) CYTIDINE ACETATE LIGASE"/>
    <property type="match status" value="1"/>
</dbReference>
<dbReference type="PANTHER" id="PTHR37825:SF1">
    <property type="entry name" value="TRNA(MET) CYTIDINE ACETATE LIGASE"/>
    <property type="match status" value="1"/>
</dbReference>
<feature type="binding site" evidence="2">
    <location>
        <begin position="28"/>
        <end position="41"/>
    </location>
    <ligand>
        <name>ATP</name>
        <dbReference type="ChEBI" id="CHEBI:30616"/>
    </ligand>
</feature>
<feature type="binding site" evidence="2">
    <location>
        <position position="122"/>
    </location>
    <ligand>
        <name>ATP</name>
        <dbReference type="ChEBI" id="CHEBI:30616"/>
    </ligand>
</feature>
<dbReference type="SUPFAM" id="SSF52374">
    <property type="entry name" value="Nucleotidylyl transferase"/>
    <property type="match status" value="1"/>
</dbReference>
<dbReference type="EC" id="6.3.4.-" evidence="2"/>
<comment type="function">
    <text evidence="2">Catalyzes the formation of N(4)-acetylcytidine (ac(4)C) at the wobble position of elongator tRNA(Met), using acetate and ATP as substrates. First activates an acetate ion to form acetyladenylate (Ac-AMP) and then transfers the acetyl group to tRNA to form ac(4)C34.</text>
</comment>
<dbReference type="GO" id="GO:0000049">
    <property type="term" value="F:tRNA binding"/>
    <property type="evidence" value="ECO:0007669"/>
    <property type="project" value="UniProtKB-KW"/>
</dbReference>
<protein>
    <recommendedName>
        <fullName evidence="2">tRNA(Met) cytidine acetate ligase</fullName>
        <ecNumber evidence="2">6.3.4.-</ecNumber>
    </recommendedName>
</protein>
<keyword evidence="2" id="KW-0436">Ligase</keyword>
<sequence>MIKIFIDGQPAYCHKWRKKQLIKTLGIVAEYNPFHNGHRYHLHAAQKRTQADAVMVLMSGAFVQRGTPACADKWQRAEWAVAGGADLVCELPAIFACARAESFAAGAVAILNACRLDTLAFGVETDDLPLLQSLAHYLAEEPSAFRRELADRLAAGIGFAAARSQAIQKILGEDAADLLRYPNNILAIEYLKAIRQQTACLCPIPVPRLGSAHHNQNTDGSLLSGSAIRNALCRSDDKTIAAGIPYDIEHLTEGHYPQICTRYQRLVVSKLITADLEQLRNLPEVREGLEFSLQNALTAAPKYEAIIDRVSSKRIPKSRVRRILAYLALNISRQTLMSLQTVFVPYLRVLAFNRRGQQLLAQLRNQCSLPILTNLRSNQTRLSPTQRAILDLDVRAQDLWNMLADRPIYHKDYLQNPKRY</sequence>
<dbReference type="GO" id="GO:0006400">
    <property type="term" value="P:tRNA modification"/>
    <property type="evidence" value="ECO:0007669"/>
    <property type="project" value="UniProtKB-UniRule"/>
</dbReference>
<dbReference type="HOGENOM" id="CLU_038915_0_2_9"/>
<keyword evidence="2" id="KW-0820">tRNA-binding</keyword>
<dbReference type="InterPro" id="IPR014729">
    <property type="entry name" value="Rossmann-like_a/b/a_fold"/>
</dbReference>
<dbReference type="GO" id="GO:0016879">
    <property type="term" value="F:ligase activity, forming carbon-nitrogen bonds"/>
    <property type="evidence" value="ECO:0007669"/>
    <property type="project" value="UniProtKB-UniRule"/>
</dbReference>
<dbReference type="HAMAP" id="MF_01539">
    <property type="entry name" value="TmcAL"/>
    <property type="match status" value="1"/>
</dbReference>
<dbReference type="AlphaFoldDB" id="E6MEM8"/>
<keyword evidence="4" id="KW-1185">Reference proteome</keyword>
<comment type="caution">
    <text evidence="3">The sequence shown here is derived from an EMBL/GenBank/DDBJ whole genome shotgun (WGS) entry which is preliminary data.</text>
</comment>
<keyword evidence="1 2" id="KW-0819">tRNA processing</keyword>
<dbReference type="Gene3D" id="3.40.50.620">
    <property type="entry name" value="HUPs"/>
    <property type="match status" value="1"/>
</dbReference>
<comment type="catalytic activity">
    <reaction evidence="2">
        <text>cytidine(34) in elongator tRNA(Met) + acetate + ATP = N(4)-acetylcytidine(34) in elongator tRNA(Met) + AMP + diphosphate</text>
        <dbReference type="Rhea" id="RHEA:58144"/>
        <dbReference type="Rhea" id="RHEA-COMP:10693"/>
        <dbReference type="Rhea" id="RHEA-COMP:10694"/>
        <dbReference type="ChEBI" id="CHEBI:30089"/>
        <dbReference type="ChEBI" id="CHEBI:30616"/>
        <dbReference type="ChEBI" id="CHEBI:33019"/>
        <dbReference type="ChEBI" id="CHEBI:74900"/>
        <dbReference type="ChEBI" id="CHEBI:82748"/>
        <dbReference type="ChEBI" id="CHEBI:456215"/>
    </reaction>
</comment>
<dbReference type="GO" id="GO:0005737">
    <property type="term" value="C:cytoplasm"/>
    <property type="evidence" value="ECO:0007669"/>
    <property type="project" value="UniProtKB-SubCell"/>
</dbReference>
<keyword evidence="2" id="KW-0547">Nucleotide-binding</keyword>
<dbReference type="Pfam" id="PF05636">
    <property type="entry name" value="HIGH_NTase1"/>
    <property type="match status" value="1"/>
</dbReference>
<dbReference type="GO" id="GO:0005524">
    <property type="term" value="F:ATP binding"/>
    <property type="evidence" value="ECO:0007669"/>
    <property type="project" value="UniProtKB-KW"/>
</dbReference>
<accession>E6MEM8</accession>
<reference evidence="3 4" key="1">
    <citation type="submission" date="2010-12" db="EMBL/GenBank/DDBJ databases">
        <authorList>
            <person name="Muzny D."/>
            <person name="Qin X."/>
            <person name="Deng J."/>
            <person name="Jiang H."/>
            <person name="Liu Y."/>
            <person name="Qu J."/>
            <person name="Song X.-Z."/>
            <person name="Zhang L."/>
            <person name="Thornton R."/>
            <person name="Coyle M."/>
            <person name="Francisco L."/>
            <person name="Jackson L."/>
            <person name="Javaid M."/>
            <person name="Korchina V."/>
            <person name="Kovar C."/>
            <person name="Mata R."/>
            <person name="Mathew T."/>
            <person name="Ngo R."/>
            <person name="Nguyen L."/>
            <person name="Nguyen N."/>
            <person name="Okwuonu G."/>
            <person name="Ongeri F."/>
            <person name="Pham C."/>
            <person name="Simmons D."/>
            <person name="Wilczek-Boney K."/>
            <person name="Hale W."/>
            <person name="Jakkamsetti A."/>
            <person name="Pham P."/>
            <person name="Ruth R."/>
            <person name="San Lucas F."/>
            <person name="Warren J."/>
            <person name="Zhang J."/>
            <person name="Zhao Z."/>
            <person name="Zhou C."/>
            <person name="Zhu D."/>
            <person name="Lee S."/>
            <person name="Bess C."/>
            <person name="Blankenburg K."/>
            <person name="Forbes L."/>
            <person name="Fu Q."/>
            <person name="Gubbala S."/>
            <person name="Hirani K."/>
            <person name="Jayaseelan J.C."/>
            <person name="Lara F."/>
            <person name="Munidasa M."/>
            <person name="Palculict T."/>
            <person name="Patil S."/>
            <person name="Pu L.-L."/>
            <person name="Saada N."/>
            <person name="Tang L."/>
            <person name="Weissenberger G."/>
            <person name="Zhu Y."/>
            <person name="Hemphill L."/>
            <person name="Shang Y."/>
            <person name="Youmans B."/>
            <person name="Ayvaz T."/>
            <person name="Ross M."/>
            <person name="Santibanez J."/>
            <person name="Aqrawi P."/>
            <person name="Gross S."/>
            <person name="Joshi V."/>
            <person name="Fowler G."/>
            <person name="Nazareth L."/>
            <person name="Reid J."/>
            <person name="Worley K."/>
            <person name="Petrosino J."/>
            <person name="Highlander S."/>
            <person name="Gibbs R."/>
        </authorList>
    </citation>
    <scope>NUCLEOTIDE SEQUENCE [LARGE SCALE GENOMIC DNA]</scope>
    <source>
        <strain evidence="3 4">ATCC 23263</strain>
    </source>
</reference>
<evidence type="ECO:0000256" key="2">
    <source>
        <dbReference type="HAMAP-Rule" id="MF_01539"/>
    </source>
</evidence>
<keyword evidence="2" id="KW-0963">Cytoplasm</keyword>
<feature type="binding site" evidence="2">
    <location>
        <position position="183"/>
    </location>
    <ligand>
        <name>ATP</name>
        <dbReference type="ChEBI" id="CHEBI:30616"/>
    </ligand>
</feature>
<organism evidence="3 4">
    <name type="scientific">Pseudoramibacter alactolyticus ATCC 23263</name>
    <dbReference type="NCBI Taxonomy" id="887929"/>
    <lineage>
        <taxon>Bacteria</taxon>
        <taxon>Bacillati</taxon>
        <taxon>Bacillota</taxon>
        <taxon>Clostridia</taxon>
        <taxon>Eubacteriales</taxon>
        <taxon>Eubacteriaceae</taxon>
        <taxon>Pseudoramibacter</taxon>
    </lineage>
</organism>
<keyword evidence="2" id="KW-0694">RNA-binding</keyword>
<proteinExistence type="inferred from homology"/>
<keyword evidence="2" id="KW-0067">ATP-binding</keyword>